<proteinExistence type="inferred from homology"/>
<sequence length="158" mass="17761">QLNNDNNLETVLHNVWPNLLAGRQDKSFWKYQWRTHGLCSSPPVQVTDYFNAAATVHATLIAKTPNKNLIDYFVAAGINPDGHTFYSLHAITAAVRTMVGSNNHVYVSCKSNGTHNLLHEVYLCLDQQLHNFIPCPLRTGQKGCGSYPRRKNIILPTF</sequence>
<keyword evidence="2" id="KW-0540">Nuclease</keyword>
<dbReference type="PROSITE" id="PS00531">
    <property type="entry name" value="RNASE_T2_2"/>
    <property type="match status" value="1"/>
</dbReference>
<evidence type="ECO:0000256" key="2">
    <source>
        <dbReference type="ARBA" id="ARBA00022759"/>
    </source>
</evidence>
<feature type="non-terminal residue" evidence="5">
    <location>
        <position position="1"/>
    </location>
</feature>
<dbReference type="InterPro" id="IPR036430">
    <property type="entry name" value="RNase_T2-like_sf"/>
</dbReference>
<evidence type="ECO:0000313" key="5">
    <source>
        <dbReference type="EMBL" id="OIT34799.1"/>
    </source>
</evidence>
<dbReference type="GO" id="GO:0006401">
    <property type="term" value="P:RNA catabolic process"/>
    <property type="evidence" value="ECO:0007669"/>
    <property type="project" value="TreeGrafter"/>
</dbReference>
<keyword evidence="2" id="KW-0255">Endonuclease</keyword>
<dbReference type="GO" id="GO:0033897">
    <property type="term" value="F:ribonuclease T2 activity"/>
    <property type="evidence" value="ECO:0007669"/>
    <property type="project" value="InterPro"/>
</dbReference>
<evidence type="ECO:0000313" key="6">
    <source>
        <dbReference type="Proteomes" id="UP000187609"/>
    </source>
</evidence>
<dbReference type="Gramene" id="OIT34799">
    <property type="protein sequence ID" value="OIT34799"/>
    <property type="gene ID" value="A4A49_62783"/>
</dbReference>
<dbReference type="InterPro" id="IPR001568">
    <property type="entry name" value="RNase_T2-like"/>
</dbReference>
<dbReference type="AlphaFoldDB" id="A0A314L169"/>
<comment type="caution">
    <text evidence="5">The sequence shown here is derived from an EMBL/GenBank/DDBJ whole genome shotgun (WGS) entry which is preliminary data.</text>
</comment>
<dbReference type="SMR" id="A0A314L169"/>
<organism evidence="5 6">
    <name type="scientific">Nicotiana attenuata</name>
    <name type="common">Coyote tobacco</name>
    <dbReference type="NCBI Taxonomy" id="49451"/>
    <lineage>
        <taxon>Eukaryota</taxon>
        <taxon>Viridiplantae</taxon>
        <taxon>Streptophyta</taxon>
        <taxon>Embryophyta</taxon>
        <taxon>Tracheophyta</taxon>
        <taxon>Spermatophyta</taxon>
        <taxon>Magnoliopsida</taxon>
        <taxon>eudicotyledons</taxon>
        <taxon>Gunneridae</taxon>
        <taxon>Pentapetalae</taxon>
        <taxon>asterids</taxon>
        <taxon>lamiids</taxon>
        <taxon>Solanales</taxon>
        <taxon>Solanaceae</taxon>
        <taxon>Nicotianoideae</taxon>
        <taxon>Nicotianeae</taxon>
        <taxon>Nicotiana</taxon>
    </lineage>
</organism>
<dbReference type="GO" id="GO:0005576">
    <property type="term" value="C:extracellular region"/>
    <property type="evidence" value="ECO:0007669"/>
    <property type="project" value="TreeGrafter"/>
</dbReference>
<gene>
    <name evidence="5" type="primary">RNS1</name>
    <name evidence="5" type="ORF">A4A49_62783</name>
</gene>
<keyword evidence="6" id="KW-1185">Reference proteome</keyword>
<dbReference type="EMBL" id="MJEQ01000654">
    <property type="protein sequence ID" value="OIT34799.1"/>
    <property type="molecule type" value="Genomic_DNA"/>
</dbReference>
<evidence type="ECO:0000256" key="4">
    <source>
        <dbReference type="RuleBase" id="RU004328"/>
    </source>
</evidence>
<evidence type="ECO:0000256" key="1">
    <source>
        <dbReference type="ARBA" id="ARBA00007469"/>
    </source>
</evidence>
<keyword evidence="3" id="KW-0456">Lyase</keyword>
<protein>
    <submittedName>
        <fullName evidence="5">Ribonuclease 1</fullName>
    </submittedName>
</protein>
<name>A0A314L169_NICAT</name>
<evidence type="ECO:0000256" key="3">
    <source>
        <dbReference type="ARBA" id="ARBA00023239"/>
    </source>
</evidence>
<dbReference type="InterPro" id="IPR033130">
    <property type="entry name" value="RNase_T2_His_AS_2"/>
</dbReference>
<dbReference type="SUPFAM" id="SSF55895">
    <property type="entry name" value="Ribonuclease Rh-like"/>
    <property type="match status" value="1"/>
</dbReference>
<keyword evidence="2" id="KW-0378">Hydrolase</keyword>
<accession>A0A314L169</accession>
<dbReference type="PANTHER" id="PTHR11240:SF65">
    <property type="entry name" value="RIBONUCLEASE S-5-LIKE"/>
    <property type="match status" value="1"/>
</dbReference>
<dbReference type="Gene3D" id="3.90.730.10">
    <property type="entry name" value="Ribonuclease T2-like"/>
    <property type="match status" value="1"/>
</dbReference>
<reference evidence="5" key="1">
    <citation type="submission" date="2016-11" db="EMBL/GenBank/DDBJ databases">
        <title>The genome of Nicotiana attenuata.</title>
        <authorList>
            <person name="Xu S."/>
            <person name="Brockmoeller T."/>
            <person name="Gaquerel E."/>
            <person name="Navarro A."/>
            <person name="Kuhl H."/>
            <person name="Gase K."/>
            <person name="Ling Z."/>
            <person name="Zhou W."/>
            <person name="Kreitzer C."/>
            <person name="Stanke M."/>
            <person name="Tang H."/>
            <person name="Lyons E."/>
            <person name="Pandey P."/>
            <person name="Pandey S.P."/>
            <person name="Timmermann B."/>
            <person name="Baldwin I.T."/>
        </authorList>
    </citation>
    <scope>NUCLEOTIDE SEQUENCE [LARGE SCALE GENOMIC DNA]</scope>
    <source>
        <strain evidence="5">UT</strain>
    </source>
</reference>
<dbReference type="Proteomes" id="UP000187609">
    <property type="component" value="Unassembled WGS sequence"/>
</dbReference>
<dbReference type="Pfam" id="PF00445">
    <property type="entry name" value="Ribonuclease_T2"/>
    <property type="match status" value="1"/>
</dbReference>
<dbReference type="PANTHER" id="PTHR11240">
    <property type="entry name" value="RIBONUCLEASE T2"/>
    <property type="match status" value="1"/>
</dbReference>
<comment type="similarity">
    <text evidence="1 4">Belongs to the RNase T2 family.</text>
</comment>
<dbReference type="GO" id="GO:0003723">
    <property type="term" value="F:RNA binding"/>
    <property type="evidence" value="ECO:0007669"/>
    <property type="project" value="InterPro"/>
</dbReference>